<protein>
    <recommendedName>
        <fullName evidence="3">DNA polymerase III subunit gamma/tau</fullName>
    </recommendedName>
</protein>
<evidence type="ECO:0008006" key="3">
    <source>
        <dbReference type="Google" id="ProtNLM"/>
    </source>
</evidence>
<evidence type="ECO:0000313" key="1">
    <source>
        <dbReference type="EMBL" id="MDQ0160865.1"/>
    </source>
</evidence>
<dbReference type="RefSeq" id="WP_306978413.1">
    <property type="nucleotide sequence ID" value="NZ_JAUSTQ010000021.1"/>
</dbReference>
<keyword evidence="2" id="KW-1185">Reference proteome</keyword>
<dbReference type="Proteomes" id="UP001224359">
    <property type="component" value="Unassembled WGS sequence"/>
</dbReference>
<sequence length="371" mass="43675">MNNIYTAYYDLVGIASLLNIKENKKFSAVPVYPLFRDLCLMIYQINKEIFDDTVELDPAIKKIRHRVKLYQKKDNFKVYNRIVDLHTYQFGNDVDNLGFYLENGKVVGSTIYTTYVFQDTHFFSTNPNETKKVAFRFAEMVGETLALFSEKLREKSGYTLAPIEIPTFEYKDSKAYKTKDILNSNFYGDNQNQNVALTRLVISLQEASTCIWLYNGIYINSDNDLQIENYIVLRLLTIKFDEVMDNLKNMRKFLSDTFTLIDKQCEYDLSKIIHDFDNEVEEECRRLRNMIHYNEGSENFLDYIDQQLKIDKNYIHGISSKIINSFMIPLNDVISDYLKIDSIESMNTFSKVNRRISSLIKRKDFRSSNDY</sequence>
<gene>
    <name evidence="1" type="ORF">J2S77_002872</name>
</gene>
<name>A0ABT9VJ43_9BACI</name>
<reference evidence="1 2" key="1">
    <citation type="submission" date="2023-07" db="EMBL/GenBank/DDBJ databases">
        <title>Genomic Encyclopedia of Type Strains, Phase IV (KMG-IV): sequencing the most valuable type-strain genomes for metagenomic binning, comparative biology and taxonomic classification.</title>
        <authorList>
            <person name="Goeker M."/>
        </authorList>
    </citation>
    <scope>NUCLEOTIDE SEQUENCE [LARGE SCALE GENOMIC DNA]</scope>
    <source>
        <strain evidence="1 2">DSM 16460</strain>
    </source>
</reference>
<dbReference type="EMBL" id="JAUSTQ010000021">
    <property type="protein sequence ID" value="MDQ0160865.1"/>
    <property type="molecule type" value="Genomic_DNA"/>
</dbReference>
<evidence type="ECO:0000313" key="2">
    <source>
        <dbReference type="Proteomes" id="UP001224359"/>
    </source>
</evidence>
<comment type="caution">
    <text evidence="1">The sequence shown here is derived from an EMBL/GenBank/DDBJ whole genome shotgun (WGS) entry which is preliminary data.</text>
</comment>
<organism evidence="1 2">
    <name type="scientific">Alkalibacillus salilacus</name>
    <dbReference type="NCBI Taxonomy" id="284582"/>
    <lineage>
        <taxon>Bacteria</taxon>
        <taxon>Bacillati</taxon>
        <taxon>Bacillota</taxon>
        <taxon>Bacilli</taxon>
        <taxon>Bacillales</taxon>
        <taxon>Bacillaceae</taxon>
        <taxon>Alkalibacillus</taxon>
    </lineage>
</organism>
<proteinExistence type="predicted"/>
<accession>A0ABT9VJ43</accession>